<accession>A0A5K3EPB0</accession>
<proteinExistence type="predicted"/>
<feature type="domain" description="BSD" evidence="2">
    <location>
        <begin position="230"/>
        <end position="271"/>
    </location>
</feature>
<dbReference type="GO" id="GO:0005737">
    <property type="term" value="C:cytoplasm"/>
    <property type="evidence" value="ECO:0007669"/>
    <property type="project" value="TreeGrafter"/>
</dbReference>
<evidence type="ECO:0000256" key="1">
    <source>
        <dbReference type="SAM" id="MobiDB-lite"/>
    </source>
</evidence>
<dbReference type="PANTHER" id="PTHR16019">
    <property type="entry name" value="SYNAPSE-ASSOCIATED PROTEIN"/>
    <property type="match status" value="1"/>
</dbReference>
<feature type="region of interest" description="Disordered" evidence="1">
    <location>
        <begin position="80"/>
        <end position="112"/>
    </location>
</feature>
<feature type="region of interest" description="Disordered" evidence="1">
    <location>
        <begin position="293"/>
        <end position="350"/>
    </location>
</feature>
<feature type="compositionally biased region" description="Polar residues" evidence="1">
    <location>
        <begin position="328"/>
        <end position="340"/>
    </location>
</feature>
<feature type="region of interest" description="Disordered" evidence="1">
    <location>
        <begin position="364"/>
        <end position="434"/>
    </location>
</feature>
<dbReference type="InterPro" id="IPR051494">
    <property type="entry name" value="BSD_domain-containing"/>
</dbReference>
<evidence type="ECO:0000259" key="2">
    <source>
        <dbReference type="PROSITE" id="PS50858"/>
    </source>
</evidence>
<reference evidence="3" key="1">
    <citation type="submission" date="2019-11" db="UniProtKB">
        <authorList>
            <consortium name="WormBaseParasite"/>
        </authorList>
    </citation>
    <scope>IDENTIFICATION</scope>
</reference>
<protein>
    <submittedName>
        <fullName evidence="3">BSD domain-containing protein</fullName>
    </submittedName>
</protein>
<name>A0A5K3EPB0_MESCO</name>
<organism evidence="3">
    <name type="scientific">Mesocestoides corti</name>
    <name type="common">Flatworm</name>
    <dbReference type="NCBI Taxonomy" id="53468"/>
    <lineage>
        <taxon>Eukaryota</taxon>
        <taxon>Metazoa</taxon>
        <taxon>Spiralia</taxon>
        <taxon>Lophotrochozoa</taxon>
        <taxon>Platyhelminthes</taxon>
        <taxon>Cestoda</taxon>
        <taxon>Eucestoda</taxon>
        <taxon>Cyclophyllidea</taxon>
        <taxon>Mesocestoididae</taxon>
        <taxon>Mesocestoides</taxon>
    </lineage>
</organism>
<feature type="compositionally biased region" description="Acidic residues" evidence="1">
    <location>
        <begin position="304"/>
        <end position="316"/>
    </location>
</feature>
<dbReference type="AlphaFoldDB" id="A0A5K3EPB0"/>
<evidence type="ECO:0000313" key="3">
    <source>
        <dbReference type="WBParaSite" id="MCU_001701-RA"/>
    </source>
</evidence>
<feature type="region of interest" description="Disordered" evidence="1">
    <location>
        <begin position="1"/>
        <end position="24"/>
    </location>
</feature>
<dbReference type="PROSITE" id="PS50858">
    <property type="entry name" value="BSD"/>
    <property type="match status" value="1"/>
</dbReference>
<dbReference type="InterPro" id="IPR005607">
    <property type="entry name" value="BSD_dom"/>
</dbReference>
<feature type="region of interest" description="Disordered" evidence="1">
    <location>
        <begin position="204"/>
        <end position="229"/>
    </location>
</feature>
<sequence length="434" mass="47052">MSTSSPPDTSLEDQVQASECGPPQQNYFGWLKSTFSQPTEVWDQIKQDITEVAQAVASSDPIAAAKGTASSVYRQFSDAVHSLQQGAKSDPPPPENETARDTTGAGDVNLESPMSSVKSSFYEIVDALEKGLTELTGASFSFGLKANNAASGGGGSGGNRDARIDVIRADPATFESSPSPQKDILPYEEWRKAYFNDQTCSPHPDTPIFEGSTLPTGDAPSATYPPPSRVLEESPVVRRHLLRLVDPDGGSGSLSETDFWSRYYYRVWCLDVLQLRSTRLVNKLEKDHVDNAADDASMGTWPELVDDNDENDDDEIKSDRNEDVLKASTVSISSETSPCDTQPAEGSNAGYFSPASSIIIVNREEVTGDEAEAGQPQSEAAAGDEWREDVVDPDDDEVGEDDERVQVTLEGLKETKLKTTSDNSDSGSEWEKWA</sequence>
<dbReference type="WBParaSite" id="MCU_001701-RA">
    <property type="protein sequence ID" value="MCU_001701-RA"/>
    <property type="gene ID" value="MCU_001701"/>
</dbReference>
<feature type="compositionally biased region" description="Acidic residues" evidence="1">
    <location>
        <begin position="391"/>
        <end position="403"/>
    </location>
</feature>
<dbReference type="PANTHER" id="PTHR16019:SF5">
    <property type="entry name" value="BSD DOMAIN-CONTAINING PROTEIN 1"/>
    <property type="match status" value="1"/>
</dbReference>